<reference evidence="1" key="1">
    <citation type="submission" date="2020-07" db="EMBL/GenBank/DDBJ databases">
        <title>Pseudomonas chaetoceroseae sp. nov., a new member of the Pseudomonas oleovorans group isolated from a culture of Chaetoceros calcitrans.</title>
        <authorList>
            <person name="Girard L."/>
            <person name="Lood C."/>
            <person name="De Mot R."/>
            <person name="Baudart J."/>
        </authorList>
    </citation>
    <scope>NUCLEOTIDE SEQUENCE</scope>
    <source>
        <strain evidence="1">536</strain>
    </source>
</reference>
<protein>
    <submittedName>
        <fullName evidence="1">Uncharacterized protein</fullName>
    </submittedName>
</protein>
<name>A0A931D3A9_9PSED</name>
<dbReference type="AlphaFoldDB" id="A0A931D3A9"/>
<dbReference type="Proteomes" id="UP000596932">
    <property type="component" value="Unassembled WGS sequence"/>
</dbReference>
<evidence type="ECO:0000313" key="2">
    <source>
        <dbReference type="Proteomes" id="UP000596932"/>
    </source>
</evidence>
<accession>A0A931D3A9</accession>
<organism evidence="1 2">
    <name type="scientific">Pseudomonas chaetocerotis</name>
    <dbReference type="NCBI Taxonomy" id="2758695"/>
    <lineage>
        <taxon>Bacteria</taxon>
        <taxon>Pseudomonadati</taxon>
        <taxon>Pseudomonadota</taxon>
        <taxon>Gammaproteobacteria</taxon>
        <taxon>Pseudomonadales</taxon>
        <taxon>Pseudomonadaceae</taxon>
        <taxon>Pseudomonas</taxon>
    </lineage>
</organism>
<evidence type="ECO:0000313" key="1">
    <source>
        <dbReference type="EMBL" id="MBG0836719.1"/>
    </source>
</evidence>
<sequence length="89" mass="10148">MVDMFEEGERDGREQGAELDAYTLFTRGDEYACGFVWGYTARMVGFTSADVFWSLLGENAREARAPLGLLLEHVEDEYVDEVKRGYHDS</sequence>
<keyword evidence="2" id="KW-1185">Reference proteome</keyword>
<dbReference type="RefSeq" id="WP_196475899.1">
    <property type="nucleotide sequence ID" value="NZ_JACFYX020000015.1"/>
</dbReference>
<proteinExistence type="predicted"/>
<comment type="caution">
    <text evidence="1">The sequence shown here is derived from an EMBL/GenBank/DDBJ whole genome shotgun (WGS) entry which is preliminary data.</text>
</comment>
<dbReference type="EMBL" id="JACFYX010000016">
    <property type="protein sequence ID" value="MBG0836719.1"/>
    <property type="molecule type" value="Genomic_DNA"/>
</dbReference>
<gene>
    <name evidence="1" type="ORF">H3221_16530</name>
</gene>